<organism evidence="9 10">
    <name type="scientific">Pulveribacter suum</name>
    <dbReference type="NCBI Taxonomy" id="2116657"/>
    <lineage>
        <taxon>Bacteria</taxon>
        <taxon>Pseudomonadati</taxon>
        <taxon>Pseudomonadota</taxon>
        <taxon>Betaproteobacteria</taxon>
        <taxon>Burkholderiales</taxon>
        <taxon>Comamonadaceae</taxon>
        <taxon>Pulveribacter</taxon>
    </lineage>
</organism>
<evidence type="ECO:0000313" key="10">
    <source>
        <dbReference type="Proteomes" id="UP000241829"/>
    </source>
</evidence>
<evidence type="ECO:0000256" key="4">
    <source>
        <dbReference type="ARBA" id="ARBA00022737"/>
    </source>
</evidence>
<evidence type="ECO:0000256" key="3">
    <source>
        <dbReference type="ARBA" id="ARBA00022692"/>
    </source>
</evidence>
<keyword evidence="10" id="KW-1185">Reference proteome</keyword>
<keyword evidence="6 7" id="KW-0472">Membrane</keyword>
<feature type="transmembrane region" description="Helical" evidence="7">
    <location>
        <begin position="452"/>
        <end position="471"/>
    </location>
</feature>
<dbReference type="PANTHER" id="PTHR43652:SF2">
    <property type="entry name" value="BASIC AMINO ACID ANTIPORTER YFCC-RELATED"/>
    <property type="match status" value="1"/>
</dbReference>
<dbReference type="Proteomes" id="UP000241829">
    <property type="component" value="Chromosome"/>
</dbReference>
<sequence length="599" mass="64491">MTVQIALVLTIAAAAMYLFISEKLRMDVVALLVLLALALTGLVTPGEALSGFSNEATITVAAMFILAAGIENTGALSAVGRLLGKSRSPTMFLLALFGLLALIAPFVNNTAVVAVFIPIVINASMNIGMAPTKALIPLSYVSQMTGVWTLIGTSTNLIVNSVAKDLGHRGFTMFEFLPLGLICWTAGCLYLLTVGRWLLPSQGQSDLPTVQESGHYVTELLVDEDATCLGMTLEEAKISSKYKVYVLELWRGRERMWAPKSQQLEQGDVLLVRGKWSQLEKLKEELQLQYHRQAHPKGTAAPPDAQAQEADSDKQLMVEVMIATNSPLLGRSIQAVDRRLPRHNTILGIQRRGQVIREHLDDVRLAVGDILLVLMRESEVGKLRSNNTIVVLSERAAPMPKGWRAPFALVVMASVVGSAALGLSSIAIAALAGALALVLTRCVDLDNMYDAIDGRILLMMAGLLPLGTAVNNSGAAQFIVDHTIGLVAGWGPHVVLAVLYLVALLLSEMMSHAAAAVLLTPIAMSVARLVDADATPFLIAVMFSAATSFLTPVGYQTNTMVYSAGGYRFSDFLKAGTPLNLIFWVVGVIFIPIFWPFTR</sequence>
<evidence type="ECO:0000256" key="1">
    <source>
        <dbReference type="ARBA" id="ARBA00004141"/>
    </source>
</evidence>
<feature type="transmembrane region" description="Helical" evidence="7">
    <location>
        <begin position="58"/>
        <end position="79"/>
    </location>
</feature>
<dbReference type="SUPFAM" id="SSF116726">
    <property type="entry name" value="TrkA C-terminal domain-like"/>
    <property type="match status" value="2"/>
</dbReference>
<dbReference type="InterPro" id="IPR051679">
    <property type="entry name" value="DASS-Related_Transporters"/>
</dbReference>
<dbReference type="InterPro" id="IPR006037">
    <property type="entry name" value="RCK_C"/>
</dbReference>
<keyword evidence="4" id="KW-0677">Repeat</keyword>
<accession>A0A2P1NHJ3</accession>
<protein>
    <submittedName>
        <fullName evidence="9">SLC13 family permease</fullName>
    </submittedName>
</protein>
<keyword evidence="2" id="KW-0813">Transport</keyword>
<dbReference type="PANTHER" id="PTHR43652">
    <property type="entry name" value="BASIC AMINO ACID ANTIPORTER YFCC-RELATED"/>
    <property type="match status" value="1"/>
</dbReference>
<evidence type="ECO:0000256" key="2">
    <source>
        <dbReference type="ARBA" id="ARBA00022448"/>
    </source>
</evidence>
<name>A0A2P1NHJ3_9BURK</name>
<evidence type="ECO:0000256" key="5">
    <source>
        <dbReference type="ARBA" id="ARBA00022989"/>
    </source>
</evidence>
<dbReference type="RefSeq" id="WP_106845085.1">
    <property type="nucleotide sequence ID" value="NZ_CP027792.1"/>
</dbReference>
<dbReference type="Pfam" id="PF02080">
    <property type="entry name" value="TrkA_C"/>
    <property type="match status" value="2"/>
</dbReference>
<feature type="transmembrane region" description="Helical" evidence="7">
    <location>
        <begin position="6"/>
        <end position="21"/>
    </location>
</feature>
<proteinExistence type="predicted"/>
<comment type="subcellular location">
    <subcellularLocation>
        <location evidence="1">Membrane</location>
        <topology evidence="1">Multi-pass membrane protein</topology>
    </subcellularLocation>
</comment>
<feature type="transmembrane region" description="Helical" evidence="7">
    <location>
        <begin position="91"/>
        <end position="121"/>
    </location>
</feature>
<feature type="transmembrane region" description="Helical" evidence="7">
    <location>
        <begin position="28"/>
        <end position="46"/>
    </location>
</feature>
<reference evidence="10" key="1">
    <citation type="submission" date="2018-03" db="EMBL/GenBank/DDBJ databases">
        <title>Genome sequencing of Melaminivora sp. strain SC2-7.</title>
        <authorList>
            <person name="Kim S.-J."/>
            <person name="Heo J."/>
            <person name="Ahn J.-H."/>
            <person name="Kwon S.-W."/>
        </authorList>
    </citation>
    <scope>NUCLEOTIDE SEQUENCE [LARGE SCALE GENOMIC DNA]</scope>
    <source>
        <strain evidence="10">SC2-7</strain>
    </source>
</reference>
<evidence type="ECO:0000313" key="9">
    <source>
        <dbReference type="EMBL" id="AVP56524.1"/>
    </source>
</evidence>
<feature type="transmembrane region" description="Helical" evidence="7">
    <location>
        <begin position="407"/>
        <end position="440"/>
    </location>
</feature>
<feature type="transmembrane region" description="Helical" evidence="7">
    <location>
        <begin position="575"/>
        <end position="597"/>
    </location>
</feature>
<dbReference type="Pfam" id="PF03600">
    <property type="entry name" value="CitMHS"/>
    <property type="match status" value="1"/>
</dbReference>
<feature type="domain" description="RCK C-terminal" evidence="8">
    <location>
        <begin position="205"/>
        <end position="288"/>
    </location>
</feature>
<dbReference type="EMBL" id="CP027792">
    <property type="protein sequence ID" value="AVP56524.1"/>
    <property type="molecule type" value="Genomic_DNA"/>
</dbReference>
<feature type="domain" description="RCK C-terminal" evidence="8">
    <location>
        <begin position="305"/>
        <end position="389"/>
    </location>
</feature>
<dbReference type="KEGG" id="melm:C7H73_01755"/>
<dbReference type="GO" id="GO:0008324">
    <property type="term" value="F:monoatomic cation transmembrane transporter activity"/>
    <property type="evidence" value="ECO:0007669"/>
    <property type="project" value="InterPro"/>
</dbReference>
<keyword evidence="5 7" id="KW-1133">Transmembrane helix</keyword>
<dbReference type="InterPro" id="IPR036721">
    <property type="entry name" value="RCK_C_sf"/>
</dbReference>
<keyword evidence="3 7" id="KW-0812">Transmembrane</keyword>
<evidence type="ECO:0000256" key="6">
    <source>
        <dbReference type="ARBA" id="ARBA00023136"/>
    </source>
</evidence>
<feature type="transmembrane region" description="Helical" evidence="7">
    <location>
        <begin position="537"/>
        <end position="555"/>
    </location>
</feature>
<evidence type="ECO:0000256" key="7">
    <source>
        <dbReference type="SAM" id="Phobius"/>
    </source>
</evidence>
<evidence type="ECO:0000259" key="8">
    <source>
        <dbReference type="PROSITE" id="PS51202"/>
    </source>
</evidence>
<dbReference type="OrthoDB" id="9809303at2"/>
<dbReference type="PROSITE" id="PS51202">
    <property type="entry name" value="RCK_C"/>
    <property type="match status" value="2"/>
</dbReference>
<dbReference type="Gene3D" id="3.30.70.1450">
    <property type="entry name" value="Regulator of K+ conductance, C-terminal domain"/>
    <property type="match status" value="2"/>
</dbReference>
<dbReference type="GO" id="GO:0005886">
    <property type="term" value="C:plasma membrane"/>
    <property type="evidence" value="ECO:0007669"/>
    <property type="project" value="TreeGrafter"/>
</dbReference>
<gene>
    <name evidence="9" type="ORF">C7H73_01755</name>
</gene>
<dbReference type="GO" id="GO:0006813">
    <property type="term" value="P:potassium ion transport"/>
    <property type="evidence" value="ECO:0007669"/>
    <property type="project" value="InterPro"/>
</dbReference>
<feature type="transmembrane region" description="Helical" evidence="7">
    <location>
        <begin position="483"/>
        <end position="506"/>
    </location>
</feature>
<dbReference type="InterPro" id="IPR004680">
    <property type="entry name" value="Cit_transptr-like_dom"/>
</dbReference>
<dbReference type="AlphaFoldDB" id="A0A2P1NHJ3"/>
<feature type="transmembrane region" description="Helical" evidence="7">
    <location>
        <begin position="176"/>
        <end position="199"/>
    </location>
</feature>